<accession>A0A0D4CNB6</accession>
<evidence type="ECO:0000313" key="2">
    <source>
        <dbReference type="Proteomes" id="UP000003645"/>
    </source>
</evidence>
<dbReference type="EMBL" id="CP011014">
    <property type="protein sequence ID" value="AJT51569.1"/>
    <property type="molecule type" value="Genomic_DNA"/>
</dbReference>
<dbReference type="HOGENOM" id="CLU_2130313_0_0_9"/>
<dbReference type="Proteomes" id="UP000003645">
    <property type="component" value="Plasmid pLM1"/>
</dbReference>
<organism evidence="1 2">
    <name type="scientific">Limosilactobacillus mucosae LM1</name>
    <dbReference type="NCBI Taxonomy" id="1130798"/>
    <lineage>
        <taxon>Bacteria</taxon>
        <taxon>Bacillati</taxon>
        <taxon>Bacillota</taxon>
        <taxon>Bacilli</taxon>
        <taxon>Lactobacillales</taxon>
        <taxon>Lactobacillaceae</taxon>
        <taxon>Limosilactobacillus</taxon>
    </lineage>
</organism>
<sequence>MKKVKFDGMEWELPELTESELKVVECFSHYLNYSNMQDNIYDNATFFDFDEIANDTGVSHNILRGVLSSLIKKELISIDGCTWYGDTIMNGVGFSVTYKGLITYYYYFTEEFN</sequence>
<name>A0A0D4CNB6_LIMMU</name>
<dbReference type="KEGG" id="lmu:LBLM1_11095"/>
<evidence type="ECO:0000313" key="1">
    <source>
        <dbReference type="EMBL" id="AJT51569.1"/>
    </source>
</evidence>
<dbReference type="RefSeq" id="WP_039946368.1">
    <property type="nucleotide sequence ID" value="NZ_CP011014.1"/>
</dbReference>
<keyword evidence="1" id="KW-0614">Plasmid</keyword>
<gene>
    <name evidence="1" type="ORF">LBLM1_11095</name>
</gene>
<protein>
    <submittedName>
        <fullName evidence="1">Uncharacterized protein</fullName>
    </submittedName>
</protein>
<dbReference type="AlphaFoldDB" id="A0A0D4CNB6"/>
<reference evidence="1 2" key="1">
    <citation type="journal article" date="2012" name="J. Bacteriol.">
        <title>Genome sequence of Lactobacillus mucosae LM1, isolated from piglet feces.</title>
        <authorList>
            <person name="Lee J.H."/>
            <person name="Valeriano V.D."/>
            <person name="Shin Y.R."/>
            <person name="Chae J.P."/>
            <person name="Kim G.B."/>
            <person name="Ham J.S."/>
            <person name="Chun J."/>
            <person name="Kang D.K."/>
        </authorList>
    </citation>
    <scope>NUCLEOTIDE SEQUENCE [LARGE SCALE GENOMIC DNA]</scope>
    <source>
        <strain evidence="1 2">LM1</strain>
        <plasmid evidence="1">pLM1</plasmid>
    </source>
</reference>
<proteinExistence type="predicted"/>
<keyword evidence="2" id="KW-1185">Reference proteome</keyword>
<geneLocation type="plasmid" evidence="1 2">
    <name>pLM1</name>
</geneLocation>